<proteinExistence type="predicted"/>
<dbReference type="EMBL" id="BJXA01000002">
    <property type="protein sequence ID" value="GEM35952.1"/>
    <property type="molecule type" value="Genomic_DNA"/>
</dbReference>
<organism evidence="1 2">
    <name type="scientific">Nocardia ninae NBRC 108245</name>
    <dbReference type="NCBI Taxonomy" id="1210091"/>
    <lineage>
        <taxon>Bacteria</taxon>
        <taxon>Bacillati</taxon>
        <taxon>Actinomycetota</taxon>
        <taxon>Actinomycetes</taxon>
        <taxon>Mycobacteriales</taxon>
        <taxon>Nocardiaceae</taxon>
        <taxon>Nocardia</taxon>
    </lineage>
</organism>
<dbReference type="Proteomes" id="UP000321424">
    <property type="component" value="Unassembled WGS sequence"/>
</dbReference>
<evidence type="ECO:0000313" key="2">
    <source>
        <dbReference type="Proteomes" id="UP000321424"/>
    </source>
</evidence>
<keyword evidence="2" id="KW-1185">Reference proteome</keyword>
<protein>
    <submittedName>
        <fullName evidence="1">Uncharacterized protein</fullName>
    </submittedName>
</protein>
<dbReference type="OrthoDB" id="3872177at2"/>
<dbReference type="Pfam" id="PF10824">
    <property type="entry name" value="T7SS_ESX_EspC"/>
    <property type="match status" value="1"/>
</dbReference>
<dbReference type="InterPro" id="IPR022536">
    <property type="entry name" value="EspC"/>
</dbReference>
<dbReference type="RefSeq" id="WP_147128272.1">
    <property type="nucleotide sequence ID" value="NZ_BJXA01000002.1"/>
</dbReference>
<dbReference type="GO" id="GO:0009306">
    <property type="term" value="P:protein secretion"/>
    <property type="evidence" value="ECO:0007669"/>
    <property type="project" value="InterPro"/>
</dbReference>
<comment type="caution">
    <text evidence="1">The sequence shown here is derived from an EMBL/GenBank/DDBJ whole genome shotgun (WGS) entry which is preliminary data.</text>
</comment>
<gene>
    <name evidence="1" type="ORF">NN4_04710</name>
</gene>
<evidence type="ECO:0000313" key="1">
    <source>
        <dbReference type="EMBL" id="GEM35952.1"/>
    </source>
</evidence>
<dbReference type="AlphaFoldDB" id="A0A511M5P4"/>
<name>A0A511M5P4_9NOCA</name>
<sequence length="206" mass="22320">MTQQVKLDPAVLQQAAKGIQATIGELSGMGIGETGNMGRGFSLLTLSTMEAGKHTVQKTFEEFTERWSWGVRALVQAGNSIAKTLGLAAGRYHEMDAKAEGMLKKMWTHLAGNPHLTDEQITKRSWGDTFADNSFNHIRNADYSMQSFEKANKTIQTNFKVIEAVGPQAFANISPVTGSLLTGQTPGWNTGASEQAAKIMKDAEGK</sequence>
<accession>A0A511M5P4</accession>
<reference evidence="1 2" key="1">
    <citation type="submission" date="2019-07" db="EMBL/GenBank/DDBJ databases">
        <title>Whole genome shotgun sequence of Nocardia ninae NBRC 108245.</title>
        <authorList>
            <person name="Hosoyama A."/>
            <person name="Uohara A."/>
            <person name="Ohji S."/>
            <person name="Ichikawa N."/>
        </authorList>
    </citation>
    <scope>NUCLEOTIDE SEQUENCE [LARGE SCALE GENOMIC DNA]</scope>
    <source>
        <strain evidence="1 2">NBRC 108245</strain>
    </source>
</reference>